<dbReference type="Gene3D" id="3.90.70.10">
    <property type="entry name" value="Cysteine proteinases"/>
    <property type="match status" value="1"/>
</dbReference>
<evidence type="ECO:0000256" key="5">
    <source>
        <dbReference type="ARBA" id="ARBA00023157"/>
    </source>
</evidence>
<evidence type="ECO:0000256" key="1">
    <source>
        <dbReference type="ARBA" id="ARBA00008455"/>
    </source>
</evidence>
<reference evidence="7" key="1">
    <citation type="journal article" date="2023" name="Science">
        <title>Elucidation of the pathway for biosynthesis of saponin adjuvants from the soapbark tree.</title>
        <authorList>
            <person name="Reed J."/>
            <person name="Orme A."/>
            <person name="El-Demerdash A."/>
            <person name="Owen C."/>
            <person name="Martin L.B.B."/>
            <person name="Misra R.C."/>
            <person name="Kikuchi S."/>
            <person name="Rejzek M."/>
            <person name="Martin A.C."/>
            <person name="Harkess A."/>
            <person name="Leebens-Mack J."/>
            <person name="Louveau T."/>
            <person name="Stephenson M.J."/>
            <person name="Osbourn A."/>
        </authorList>
    </citation>
    <scope>NUCLEOTIDE SEQUENCE</scope>
    <source>
        <strain evidence="7">S10</strain>
    </source>
</reference>
<proteinExistence type="inferred from homology"/>
<comment type="caution">
    <text evidence="7">The sequence shown here is derived from an EMBL/GenBank/DDBJ whole genome shotgun (WGS) entry which is preliminary data.</text>
</comment>
<dbReference type="KEGG" id="qsa:O6P43_031921"/>
<dbReference type="PROSITE" id="PS00639">
    <property type="entry name" value="THIOL_PROTEASE_HIS"/>
    <property type="match status" value="1"/>
</dbReference>
<evidence type="ECO:0000256" key="2">
    <source>
        <dbReference type="ARBA" id="ARBA00022670"/>
    </source>
</evidence>
<dbReference type="Pfam" id="PF00112">
    <property type="entry name" value="Peptidase_C1"/>
    <property type="match status" value="1"/>
</dbReference>
<dbReference type="AlphaFoldDB" id="A0AAD7P9X0"/>
<accession>A0AAD7P9X0</accession>
<dbReference type="CDD" id="cd02248">
    <property type="entry name" value="Peptidase_C1A"/>
    <property type="match status" value="1"/>
</dbReference>
<protein>
    <submittedName>
        <fullName evidence="7">Cysteine Protease</fullName>
    </submittedName>
</protein>
<dbReference type="SUPFAM" id="SSF54001">
    <property type="entry name" value="Cysteine proteinases"/>
    <property type="match status" value="1"/>
</dbReference>
<dbReference type="EMBL" id="JARAOO010000013">
    <property type="protein sequence ID" value="KAJ7947069.1"/>
    <property type="molecule type" value="Genomic_DNA"/>
</dbReference>
<evidence type="ECO:0000256" key="4">
    <source>
        <dbReference type="ARBA" id="ARBA00022807"/>
    </source>
</evidence>
<name>A0AAD7P9X0_QUISA</name>
<sequence>MRVGDGVDMVSIMEETQVSQDDDGRIFVEVGPKGCCSAFSAVAAVEGAVKIKTGNLIPLSEQQLIDCATDNGNQGCGGGLMDLAFDYIMQNQGLSSETDYPYEGIERTCEMTYTPAAKITRYEDVLANSEKDLLIAARNQPVSVAIKVGDTFKNYQHGIYTGDCGTNLNHGVTLIGYGTNEDCTKYWLTKN</sequence>
<keyword evidence="3" id="KW-0378">Hydrolase</keyword>
<dbReference type="InterPro" id="IPR038765">
    <property type="entry name" value="Papain-like_cys_pep_sf"/>
</dbReference>
<keyword evidence="5" id="KW-1015">Disulfide bond</keyword>
<keyword evidence="8" id="KW-1185">Reference proteome</keyword>
<dbReference type="Proteomes" id="UP001163823">
    <property type="component" value="Chromosome 13"/>
</dbReference>
<dbReference type="InterPro" id="IPR025660">
    <property type="entry name" value="Pept_his_AS"/>
</dbReference>
<dbReference type="SMART" id="SM00645">
    <property type="entry name" value="Pept_C1"/>
    <property type="match status" value="1"/>
</dbReference>
<dbReference type="InterPro" id="IPR013128">
    <property type="entry name" value="Peptidase_C1A"/>
</dbReference>
<keyword evidence="2 7" id="KW-0645">Protease</keyword>
<gene>
    <name evidence="7" type="ORF">O6P43_031921</name>
</gene>
<evidence type="ECO:0000256" key="3">
    <source>
        <dbReference type="ARBA" id="ARBA00022801"/>
    </source>
</evidence>
<dbReference type="InterPro" id="IPR000668">
    <property type="entry name" value="Peptidase_C1A_C"/>
</dbReference>
<feature type="domain" description="Peptidase C1A papain C-terminal" evidence="6">
    <location>
        <begin position="18"/>
        <end position="191"/>
    </location>
</feature>
<dbReference type="GO" id="GO:0006508">
    <property type="term" value="P:proteolysis"/>
    <property type="evidence" value="ECO:0007669"/>
    <property type="project" value="UniProtKB-KW"/>
</dbReference>
<dbReference type="GO" id="GO:0008234">
    <property type="term" value="F:cysteine-type peptidase activity"/>
    <property type="evidence" value="ECO:0007669"/>
    <property type="project" value="UniProtKB-KW"/>
</dbReference>
<evidence type="ECO:0000259" key="6">
    <source>
        <dbReference type="SMART" id="SM00645"/>
    </source>
</evidence>
<dbReference type="InterPro" id="IPR039417">
    <property type="entry name" value="Peptidase_C1A_papain-like"/>
</dbReference>
<evidence type="ECO:0000313" key="8">
    <source>
        <dbReference type="Proteomes" id="UP001163823"/>
    </source>
</evidence>
<organism evidence="7 8">
    <name type="scientific">Quillaja saponaria</name>
    <name type="common">Soap bark tree</name>
    <dbReference type="NCBI Taxonomy" id="32244"/>
    <lineage>
        <taxon>Eukaryota</taxon>
        <taxon>Viridiplantae</taxon>
        <taxon>Streptophyta</taxon>
        <taxon>Embryophyta</taxon>
        <taxon>Tracheophyta</taxon>
        <taxon>Spermatophyta</taxon>
        <taxon>Magnoliopsida</taxon>
        <taxon>eudicotyledons</taxon>
        <taxon>Gunneridae</taxon>
        <taxon>Pentapetalae</taxon>
        <taxon>rosids</taxon>
        <taxon>fabids</taxon>
        <taxon>Fabales</taxon>
        <taxon>Quillajaceae</taxon>
        <taxon>Quillaja</taxon>
    </lineage>
</organism>
<dbReference type="PANTHER" id="PTHR12411">
    <property type="entry name" value="CYSTEINE PROTEASE FAMILY C1-RELATED"/>
    <property type="match status" value="1"/>
</dbReference>
<evidence type="ECO:0000313" key="7">
    <source>
        <dbReference type="EMBL" id="KAJ7947069.1"/>
    </source>
</evidence>
<comment type="similarity">
    <text evidence="1">Belongs to the peptidase C1 family.</text>
</comment>
<keyword evidence="4" id="KW-0788">Thiol protease</keyword>